<feature type="domain" description="DC1" evidence="3">
    <location>
        <begin position="172"/>
        <end position="219"/>
    </location>
</feature>
<dbReference type="KEGG" id="rarg:115727356"/>
<dbReference type="GeneID" id="115727356"/>
<evidence type="ECO:0000259" key="3">
    <source>
        <dbReference type="Pfam" id="PF03107"/>
    </source>
</evidence>
<dbReference type="PANTHER" id="PTHR47841">
    <property type="entry name" value="DIACYLGLYCEROL KINASE THETA-LIKE-RELATED"/>
    <property type="match status" value="1"/>
</dbReference>
<dbReference type="Proteomes" id="UP000827889">
    <property type="component" value="Chromosome 2"/>
</dbReference>
<protein>
    <submittedName>
        <fullName evidence="5">Uncharacterized protein LOC115727356</fullName>
    </submittedName>
</protein>
<keyword evidence="1" id="KW-0677">Repeat</keyword>
<feature type="domain" description="DC1" evidence="3">
    <location>
        <begin position="58"/>
        <end position="102"/>
    </location>
</feature>
<evidence type="ECO:0000313" key="5">
    <source>
        <dbReference type="RefSeq" id="XP_030513430.2"/>
    </source>
</evidence>
<evidence type="ECO:0000313" key="4">
    <source>
        <dbReference type="Proteomes" id="UP000827889"/>
    </source>
</evidence>
<sequence>MMRDNNPAPIRKSPTLKSQNSMQLTLSLPPCPTATKPPPVIEFPTSPERIVGEEMLHFSHPQHPLSHINRPHLFTCSGCQEFGAAKRYACRFCNYQLHEFCALAPQALKSHPLHHQHQLVFYAKPVKSGKAKSKCDACGKSVKGFLFRCNACDFQIHPCCAMLPLEIVFAPHPHTLKLLMASAGGGGDTGFQCGECKRRRSGRIYRCAVCDYHLHAICAKIIFNGLHDSGIKDPGKPGNVLEAAARLAVQVVTGFFGGLIEGIGEGVGQDIVQNVIAGTGNAFVSRGIAGK</sequence>
<dbReference type="PANTHER" id="PTHR47841:SF3">
    <property type="entry name" value="OS09G0492800 PROTEIN"/>
    <property type="match status" value="1"/>
</dbReference>
<dbReference type="SUPFAM" id="SSF57889">
    <property type="entry name" value="Cysteine-rich domain"/>
    <property type="match status" value="1"/>
</dbReference>
<dbReference type="AlphaFoldDB" id="A0A8B8MTM4"/>
<dbReference type="Pfam" id="PF03107">
    <property type="entry name" value="C1_2"/>
    <property type="match status" value="3"/>
</dbReference>
<reference evidence="5" key="2">
    <citation type="submission" date="2025-08" db="UniProtKB">
        <authorList>
            <consortium name="RefSeq"/>
        </authorList>
    </citation>
    <scope>IDENTIFICATION</scope>
    <source>
        <tissue evidence="5">Leaf</tissue>
    </source>
</reference>
<dbReference type="InterPro" id="IPR004146">
    <property type="entry name" value="DC1"/>
</dbReference>
<name>A0A8B8MTM4_9MYRT</name>
<feature type="domain" description="DC1" evidence="3">
    <location>
        <begin position="113"/>
        <end position="161"/>
    </location>
</feature>
<evidence type="ECO:0000256" key="1">
    <source>
        <dbReference type="ARBA" id="ARBA00022737"/>
    </source>
</evidence>
<keyword evidence="4" id="KW-1185">Reference proteome</keyword>
<gene>
    <name evidence="5" type="primary">LOC115727356</name>
</gene>
<evidence type="ECO:0000256" key="2">
    <source>
        <dbReference type="SAM" id="MobiDB-lite"/>
    </source>
</evidence>
<dbReference type="InterPro" id="IPR046349">
    <property type="entry name" value="C1-like_sf"/>
</dbReference>
<dbReference type="RefSeq" id="XP_030513430.2">
    <property type="nucleotide sequence ID" value="XM_030657570.2"/>
</dbReference>
<organism evidence="4 5">
    <name type="scientific">Rhodamnia argentea</name>
    <dbReference type="NCBI Taxonomy" id="178133"/>
    <lineage>
        <taxon>Eukaryota</taxon>
        <taxon>Viridiplantae</taxon>
        <taxon>Streptophyta</taxon>
        <taxon>Embryophyta</taxon>
        <taxon>Tracheophyta</taxon>
        <taxon>Spermatophyta</taxon>
        <taxon>Magnoliopsida</taxon>
        <taxon>eudicotyledons</taxon>
        <taxon>Gunneridae</taxon>
        <taxon>Pentapetalae</taxon>
        <taxon>rosids</taxon>
        <taxon>malvids</taxon>
        <taxon>Myrtales</taxon>
        <taxon>Myrtaceae</taxon>
        <taxon>Myrtoideae</taxon>
        <taxon>Myrteae</taxon>
        <taxon>Australasian group</taxon>
        <taxon>Rhodamnia</taxon>
    </lineage>
</organism>
<reference evidence="4" key="1">
    <citation type="submission" date="2025-05" db="UniProtKB">
        <authorList>
            <consortium name="RefSeq"/>
        </authorList>
    </citation>
    <scope>NUCLEOTIDE SEQUENCE [LARGE SCALE GENOMIC DNA]</scope>
</reference>
<proteinExistence type="predicted"/>
<accession>A0A8B8MTM4</accession>
<feature type="region of interest" description="Disordered" evidence="2">
    <location>
        <begin position="1"/>
        <end position="22"/>
    </location>
</feature>